<proteinExistence type="predicted"/>
<sequence length="102" mass="11628">MSDQPYISTFASTVKRNNPSVIPLLSIWPPKRRGLLVKMCGTKVAYAKKKELLGYNVWQIPNDYNWEFSKATNSELKGSSKDQEKLILTDHGWSLLARTQLS</sequence>
<evidence type="ECO:0000313" key="1">
    <source>
        <dbReference type="EMBL" id="KAJ9551122.1"/>
    </source>
</evidence>
<dbReference type="EMBL" id="JARYMX010000004">
    <property type="protein sequence ID" value="KAJ9551122.1"/>
    <property type="molecule type" value="Genomic_DNA"/>
</dbReference>
<accession>A0AA38W767</accession>
<dbReference type="AlphaFoldDB" id="A0AA38W767"/>
<organism evidence="1 2">
    <name type="scientific">Centaurea solstitialis</name>
    <name type="common">yellow star-thistle</name>
    <dbReference type="NCBI Taxonomy" id="347529"/>
    <lineage>
        <taxon>Eukaryota</taxon>
        <taxon>Viridiplantae</taxon>
        <taxon>Streptophyta</taxon>
        <taxon>Embryophyta</taxon>
        <taxon>Tracheophyta</taxon>
        <taxon>Spermatophyta</taxon>
        <taxon>Magnoliopsida</taxon>
        <taxon>eudicotyledons</taxon>
        <taxon>Gunneridae</taxon>
        <taxon>Pentapetalae</taxon>
        <taxon>asterids</taxon>
        <taxon>campanulids</taxon>
        <taxon>Asterales</taxon>
        <taxon>Asteraceae</taxon>
        <taxon>Carduoideae</taxon>
        <taxon>Cardueae</taxon>
        <taxon>Centaureinae</taxon>
        <taxon>Centaurea</taxon>
    </lineage>
</organism>
<dbReference type="Proteomes" id="UP001172457">
    <property type="component" value="Chromosome 4"/>
</dbReference>
<reference evidence="1" key="1">
    <citation type="submission" date="2023-03" db="EMBL/GenBank/DDBJ databases">
        <title>Chromosome-scale reference genome and RAD-based genetic map of yellow starthistle (Centaurea solstitialis) reveal putative structural variation and QTLs associated with invader traits.</title>
        <authorList>
            <person name="Reatini B."/>
            <person name="Cang F.A."/>
            <person name="Jiang Q."/>
            <person name="Mckibben M.T.W."/>
            <person name="Barker M.S."/>
            <person name="Rieseberg L.H."/>
            <person name="Dlugosch K.M."/>
        </authorList>
    </citation>
    <scope>NUCLEOTIDE SEQUENCE</scope>
    <source>
        <strain evidence="1">CAN-66</strain>
        <tissue evidence="1">Leaf</tissue>
    </source>
</reference>
<evidence type="ECO:0000313" key="2">
    <source>
        <dbReference type="Proteomes" id="UP001172457"/>
    </source>
</evidence>
<comment type="caution">
    <text evidence="1">The sequence shown here is derived from an EMBL/GenBank/DDBJ whole genome shotgun (WGS) entry which is preliminary data.</text>
</comment>
<keyword evidence="2" id="KW-1185">Reference proteome</keyword>
<protein>
    <submittedName>
        <fullName evidence="1">Uncharacterized protein</fullName>
    </submittedName>
</protein>
<gene>
    <name evidence="1" type="ORF">OSB04_015167</name>
</gene>
<name>A0AA38W767_9ASTR</name>